<feature type="domain" description="Resolvase/invertase-type recombinase catalytic" evidence="6">
    <location>
        <begin position="3"/>
        <end position="139"/>
    </location>
</feature>
<dbReference type="InterPro" id="IPR006118">
    <property type="entry name" value="Recombinase_CS"/>
</dbReference>
<dbReference type="Pfam" id="PF02796">
    <property type="entry name" value="HTH_7"/>
    <property type="match status" value="1"/>
</dbReference>
<dbReference type="RefSeq" id="WP_195901206.1">
    <property type="nucleotide sequence ID" value="NZ_JADOGI010000203.1"/>
</dbReference>
<dbReference type="PANTHER" id="PTHR30461">
    <property type="entry name" value="DNA-INVERTASE FROM LAMBDOID PROPHAGE"/>
    <property type="match status" value="1"/>
</dbReference>
<proteinExistence type="inferred from homology"/>
<name>A0A931AGJ9_9ACTN</name>
<dbReference type="Gene3D" id="1.10.10.60">
    <property type="entry name" value="Homeodomain-like"/>
    <property type="match status" value="1"/>
</dbReference>
<keyword evidence="2" id="KW-0229">DNA integration</keyword>
<dbReference type="GO" id="GO:0003677">
    <property type="term" value="F:DNA binding"/>
    <property type="evidence" value="ECO:0007669"/>
    <property type="project" value="UniProtKB-KW"/>
</dbReference>
<evidence type="ECO:0000313" key="8">
    <source>
        <dbReference type="Proteomes" id="UP000605361"/>
    </source>
</evidence>
<feature type="active site" description="O-(5'-phospho-DNA)-serine intermediate" evidence="5">
    <location>
        <position position="11"/>
    </location>
</feature>
<evidence type="ECO:0000313" key="7">
    <source>
        <dbReference type="EMBL" id="MBF8192311.1"/>
    </source>
</evidence>
<dbReference type="AlphaFoldDB" id="A0A931AGJ9"/>
<evidence type="ECO:0000256" key="2">
    <source>
        <dbReference type="ARBA" id="ARBA00022908"/>
    </source>
</evidence>
<dbReference type="Gene3D" id="3.40.50.1390">
    <property type="entry name" value="Resolvase, N-terminal catalytic domain"/>
    <property type="match status" value="1"/>
</dbReference>
<accession>A0A931AGJ9</accession>
<dbReference type="EMBL" id="JADOGI010000203">
    <property type="protein sequence ID" value="MBF8192311.1"/>
    <property type="molecule type" value="Genomic_DNA"/>
</dbReference>
<dbReference type="PANTHER" id="PTHR30461:SF26">
    <property type="entry name" value="RESOLVASE HOMOLOG YNEB"/>
    <property type="match status" value="1"/>
</dbReference>
<dbReference type="PROSITE" id="PS51736">
    <property type="entry name" value="RECOMBINASES_3"/>
    <property type="match status" value="1"/>
</dbReference>
<gene>
    <name evidence="7" type="ORF">ITP53_42860</name>
</gene>
<dbReference type="InterPro" id="IPR036162">
    <property type="entry name" value="Resolvase-like_N_sf"/>
</dbReference>
<dbReference type="Proteomes" id="UP000605361">
    <property type="component" value="Unassembled WGS sequence"/>
</dbReference>
<keyword evidence="8" id="KW-1185">Reference proteome</keyword>
<dbReference type="PROSITE" id="PS00398">
    <property type="entry name" value="RECOMBINASES_2"/>
    <property type="match status" value="1"/>
</dbReference>
<dbReference type="SMART" id="SM00857">
    <property type="entry name" value="Resolvase"/>
    <property type="match status" value="1"/>
</dbReference>
<dbReference type="CDD" id="cd03768">
    <property type="entry name" value="SR_ResInv"/>
    <property type="match status" value="1"/>
</dbReference>
<dbReference type="Pfam" id="PF00239">
    <property type="entry name" value="Resolvase"/>
    <property type="match status" value="1"/>
</dbReference>
<dbReference type="GO" id="GO:0000150">
    <property type="term" value="F:DNA strand exchange activity"/>
    <property type="evidence" value="ECO:0007669"/>
    <property type="project" value="InterPro"/>
</dbReference>
<evidence type="ECO:0000256" key="1">
    <source>
        <dbReference type="ARBA" id="ARBA00009913"/>
    </source>
</evidence>
<evidence type="ECO:0000256" key="4">
    <source>
        <dbReference type="ARBA" id="ARBA00023172"/>
    </source>
</evidence>
<comment type="caution">
    <text evidence="7">The sequence shown here is derived from an EMBL/GenBank/DDBJ whole genome shotgun (WGS) entry which is preliminary data.</text>
</comment>
<comment type="similarity">
    <text evidence="1">Belongs to the site-specific recombinase resolvase family.</text>
</comment>
<evidence type="ECO:0000256" key="5">
    <source>
        <dbReference type="PIRSR" id="PIRSR606118-50"/>
    </source>
</evidence>
<organism evidence="7 8">
    <name type="scientific">Nonomuraea cypriaca</name>
    <dbReference type="NCBI Taxonomy" id="1187855"/>
    <lineage>
        <taxon>Bacteria</taxon>
        <taxon>Bacillati</taxon>
        <taxon>Actinomycetota</taxon>
        <taxon>Actinomycetes</taxon>
        <taxon>Streptosporangiales</taxon>
        <taxon>Streptosporangiaceae</taxon>
        <taxon>Nonomuraea</taxon>
    </lineage>
</organism>
<keyword evidence="3" id="KW-0238">DNA-binding</keyword>
<dbReference type="InterPro" id="IPR006120">
    <property type="entry name" value="Resolvase_HTH_dom"/>
</dbReference>
<dbReference type="SUPFAM" id="SSF53041">
    <property type="entry name" value="Resolvase-like"/>
    <property type="match status" value="1"/>
</dbReference>
<protein>
    <submittedName>
        <fullName evidence="7">Recombinase family protein</fullName>
    </submittedName>
</protein>
<sequence length="194" mass="21220">MGELIGYARCSTVLQDLTAQREILASLGVADDRIYLDKGLTGTNRSRPGLDQALAAVRAGDTLVVPKLDRLARSVPDARDIGDTLLARGIRLSLGGTIYDPADPMSKMFFNMLAVFAEFEADLLKMRTREGMAIARSKGKLKGKQPKLSARQQAELVRMHSSGEYSITDLMEVFTVGRATVYRVLDRAKAQQSA</sequence>
<dbReference type="CDD" id="cd00569">
    <property type="entry name" value="HTH_Hin_like"/>
    <property type="match status" value="1"/>
</dbReference>
<evidence type="ECO:0000259" key="6">
    <source>
        <dbReference type="PROSITE" id="PS51736"/>
    </source>
</evidence>
<dbReference type="GO" id="GO:0015074">
    <property type="term" value="P:DNA integration"/>
    <property type="evidence" value="ECO:0007669"/>
    <property type="project" value="UniProtKB-KW"/>
</dbReference>
<dbReference type="InterPro" id="IPR006119">
    <property type="entry name" value="Resolv_N"/>
</dbReference>
<reference evidence="7" key="1">
    <citation type="submission" date="2020-11" db="EMBL/GenBank/DDBJ databases">
        <title>Whole-genome analyses of Nonomuraea sp. K274.</title>
        <authorList>
            <person name="Veyisoglu A."/>
        </authorList>
    </citation>
    <scope>NUCLEOTIDE SEQUENCE</scope>
    <source>
        <strain evidence="7">K274</strain>
    </source>
</reference>
<keyword evidence="4" id="KW-0233">DNA recombination</keyword>
<evidence type="ECO:0000256" key="3">
    <source>
        <dbReference type="ARBA" id="ARBA00023125"/>
    </source>
</evidence>
<dbReference type="InterPro" id="IPR050639">
    <property type="entry name" value="SSR_resolvase"/>
</dbReference>